<dbReference type="PANTHER" id="PTHR48094">
    <property type="entry name" value="PROTEIN/NUCLEIC ACID DEGLYCASE DJ-1-RELATED"/>
    <property type="match status" value="1"/>
</dbReference>
<dbReference type="GO" id="GO:0005737">
    <property type="term" value="C:cytoplasm"/>
    <property type="evidence" value="ECO:0007669"/>
    <property type="project" value="TreeGrafter"/>
</dbReference>
<feature type="domain" description="DJ-1/PfpI" evidence="1">
    <location>
        <begin position="2"/>
        <end position="164"/>
    </location>
</feature>
<dbReference type="SUPFAM" id="SSF52317">
    <property type="entry name" value="Class I glutamine amidotransferase-like"/>
    <property type="match status" value="1"/>
</dbReference>
<dbReference type="EMBL" id="FWFD01000012">
    <property type="protein sequence ID" value="SLM86045.1"/>
    <property type="molecule type" value="Genomic_DNA"/>
</dbReference>
<evidence type="ECO:0000313" key="2">
    <source>
        <dbReference type="EMBL" id="SLM86045.1"/>
    </source>
</evidence>
<dbReference type="AlphaFoldDB" id="A0A1X6WP33"/>
<dbReference type="Gene3D" id="3.40.50.880">
    <property type="match status" value="1"/>
</dbReference>
<dbReference type="Pfam" id="PF01965">
    <property type="entry name" value="DJ-1_PfpI"/>
    <property type="match status" value="1"/>
</dbReference>
<evidence type="ECO:0000259" key="1">
    <source>
        <dbReference type="Pfam" id="PF01965"/>
    </source>
</evidence>
<dbReference type="InterPro" id="IPR029062">
    <property type="entry name" value="Class_I_gatase-like"/>
</dbReference>
<dbReference type="InterPro" id="IPR050325">
    <property type="entry name" value="Prot/Nucl_acid_deglycase"/>
</dbReference>
<proteinExistence type="predicted"/>
<reference evidence="3" key="1">
    <citation type="submission" date="2017-02" db="EMBL/GenBank/DDBJ databases">
        <authorList>
            <person name="Dridi B."/>
        </authorList>
    </citation>
    <scope>NUCLEOTIDE SEQUENCE [LARGE SCALE GENOMIC DNA]</scope>
    <source>
        <strain evidence="3">bH819</strain>
    </source>
</reference>
<dbReference type="InterPro" id="IPR002818">
    <property type="entry name" value="DJ-1/PfpI"/>
</dbReference>
<dbReference type="RefSeq" id="WP_086951681.1">
    <property type="nucleotide sequence ID" value="NZ_FWFD01000012.1"/>
</dbReference>
<accession>A0A1X6WP33</accession>
<dbReference type="PANTHER" id="PTHR48094:SF19">
    <property type="entry name" value="DJ-1_PFPI DOMAIN-CONTAINING PROTEIN"/>
    <property type="match status" value="1"/>
</dbReference>
<keyword evidence="3" id="KW-1185">Reference proteome</keyword>
<dbReference type="Proteomes" id="UP000195918">
    <property type="component" value="Unassembled WGS sequence"/>
</dbReference>
<evidence type="ECO:0000313" key="3">
    <source>
        <dbReference type="Proteomes" id="UP000195918"/>
    </source>
</evidence>
<organism evidence="2 3">
    <name type="scientific">Vagococcus fluvialis bH819</name>
    <dbReference type="NCBI Taxonomy" id="1255619"/>
    <lineage>
        <taxon>Bacteria</taxon>
        <taxon>Bacillati</taxon>
        <taxon>Bacillota</taxon>
        <taxon>Bacilli</taxon>
        <taxon>Lactobacillales</taxon>
        <taxon>Enterococcaceae</taxon>
        <taxon>Vagococcus</taxon>
    </lineage>
</organism>
<name>A0A1X6WP33_9ENTE</name>
<protein>
    <submittedName>
        <fullName evidence="2">ThiJ/PfpI family</fullName>
    </submittedName>
</protein>
<dbReference type="OrthoDB" id="6003696at2"/>
<gene>
    <name evidence="2" type="ORF">FM121_08155</name>
</gene>
<sequence>MKKAGFILLDQYADWEGSYLSTMLTQEGWEIDTLSIQETVQSIGGFTTKIDTLITKENPLIDFDLLVLIGGNSWHLDYPEVTQLLTRYIAHKKPVAAICGAVDYLAKNGLLTNFNHTGNAQFIWNDFDNYLNKEQFLEQQAVLDNNLVTANGTASLDFTELTLEMIGFTQKEAQKKVDMYRLGYYAFCEKYGNPYM</sequence>